<dbReference type="Pfam" id="PF11185">
    <property type="entry name" value="DUF2971"/>
    <property type="match status" value="1"/>
</dbReference>
<dbReference type="RefSeq" id="WP_084286065.1">
    <property type="nucleotide sequence ID" value="NZ_FWXJ01000023.1"/>
</dbReference>
<dbReference type="InterPro" id="IPR021352">
    <property type="entry name" value="DUF2971"/>
</dbReference>
<evidence type="ECO:0000313" key="1">
    <source>
        <dbReference type="EMBL" id="SMC83749.1"/>
    </source>
</evidence>
<proteinExistence type="predicted"/>
<protein>
    <recommendedName>
        <fullName evidence="3">DUF2971 domain-containing protein</fullName>
    </recommendedName>
</protein>
<name>A0A1W2CF15_9BURK</name>
<sequence>MRIYNFTSFPHAISNLKNKRLKISRFNELNDPFELLAADLLDIRHREAFTRFKKQLNEKAGIVCFSGAWGNPLIWGHYAKRHTGIALGFDVSDEMLLKVHYTASRPKIEFDQTKRKVVDGSKVVDQLIRTKFIDWKYEDEYRMVSVLRTHVAFCWICVIAKWVSSDVAIILRSGCSFGSATWLEHL</sequence>
<dbReference type="OrthoDB" id="4119964at2"/>
<accession>A0A1W2CF15</accession>
<organism evidence="1 2">
    <name type="scientific">Polynucleobacter kasalickyi</name>
    <dbReference type="NCBI Taxonomy" id="1938817"/>
    <lineage>
        <taxon>Bacteria</taxon>
        <taxon>Pseudomonadati</taxon>
        <taxon>Pseudomonadota</taxon>
        <taxon>Betaproteobacteria</taxon>
        <taxon>Burkholderiales</taxon>
        <taxon>Burkholderiaceae</taxon>
        <taxon>Polynucleobacter</taxon>
    </lineage>
</organism>
<evidence type="ECO:0000313" key="2">
    <source>
        <dbReference type="Proteomes" id="UP000192708"/>
    </source>
</evidence>
<dbReference type="AlphaFoldDB" id="A0A1W2CF15"/>
<keyword evidence="2" id="KW-1185">Reference proteome</keyword>
<dbReference type="EMBL" id="FWXJ01000023">
    <property type="protein sequence ID" value="SMC83749.1"/>
    <property type="molecule type" value="Genomic_DNA"/>
</dbReference>
<gene>
    <name evidence="1" type="ORF">SAMN06296008_1232</name>
</gene>
<dbReference type="Proteomes" id="UP000192708">
    <property type="component" value="Unassembled WGS sequence"/>
</dbReference>
<evidence type="ECO:0008006" key="3">
    <source>
        <dbReference type="Google" id="ProtNLM"/>
    </source>
</evidence>
<reference evidence="1 2" key="1">
    <citation type="submission" date="2017-04" db="EMBL/GenBank/DDBJ databases">
        <authorList>
            <person name="Afonso C.L."/>
            <person name="Miller P.J."/>
            <person name="Scott M.A."/>
            <person name="Spackman E."/>
            <person name="Goraichik I."/>
            <person name="Dimitrov K.M."/>
            <person name="Suarez D.L."/>
            <person name="Swayne D.E."/>
        </authorList>
    </citation>
    <scope>NUCLEOTIDE SEQUENCE [LARGE SCALE GENOMIC DNA]</scope>
    <source>
        <strain evidence="1 2">VK13</strain>
    </source>
</reference>
<dbReference type="STRING" id="1938817.SAMN06296008_1232"/>